<feature type="transmembrane region" description="Helical" evidence="6">
    <location>
        <begin position="12"/>
        <end position="30"/>
    </location>
</feature>
<dbReference type="Proteomes" id="UP001620408">
    <property type="component" value="Unassembled WGS sequence"/>
</dbReference>
<gene>
    <name evidence="8" type="ORF">ISS97_11760</name>
</gene>
<protein>
    <submittedName>
        <fullName evidence="8">VTT domain-containing protein</fullName>
    </submittedName>
</protein>
<feature type="transmembrane region" description="Helical" evidence="6">
    <location>
        <begin position="181"/>
        <end position="203"/>
    </location>
</feature>
<evidence type="ECO:0000256" key="1">
    <source>
        <dbReference type="ARBA" id="ARBA00004651"/>
    </source>
</evidence>
<feature type="transmembrane region" description="Helical" evidence="6">
    <location>
        <begin position="146"/>
        <end position="169"/>
    </location>
</feature>
<evidence type="ECO:0000256" key="5">
    <source>
        <dbReference type="ARBA" id="ARBA00023136"/>
    </source>
</evidence>
<evidence type="ECO:0000256" key="4">
    <source>
        <dbReference type="ARBA" id="ARBA00022989"/>
    </source>
</evidence>
<keyword evidence="5 6" id="KW-0472">Membrane</keyword>
<evidence type="ECO:0000259" key="7">
    <source>
        <dbReference type="Pfam" id="PF09335"/>
    </source>
</evidence>
<evidence type="ECO:0000256" key="3">
    <source>
        <dbReference type="ARBA" id="ARBA00022692"/>
    </source>
</evidence>
<dbReference type="InterPro" id="IPR051311">
    <property type="entry name" value="DedA_domain"/>
</dbReference>
<feature type="domain" description="VTT" evidence="7">
    <location>
        <begin position="37"/>
        <end position="166"/>
    </location>
</feature>
<evidence type="ECO:0000313" key="8">
    <source>
        <dbReference type="EMBL" id="MFK2917940.1"/>
    </source>
</evidence>
<accession>A0ABW8K4W0</accession>
<comment type="caution">
    <text evidence="8">The sequence shown here is derived from an EMBL/GenBank/DDBJ whole genome shotgun (WGS) entry which is preliminary data.</text>
</comment>
<name>A0ABW8K4W0_9GAMM</name>
<keyword evidence="4 6" id="KW-1133">Transmembrane helix</keyword>
<evidence type="ECO:0000256" key="2">
    <source>
        <dbReference type="ARBA" id="ARBA00022475"/>
    </source>
</evidence>
<organism evidence="8 9">
    <name type="scientific">Dyella koreensis</name>
    <dbReference type="NCBI Taxonomy" id="311235"/>
    <lineage>
        <taxon>Bacteria</taxon>
        <taxon>Pseudomonadati</taxon>
        <taxon>Pseudomonadota</taxon>
        <taxon>Gammaproteobacteria</taxon>
        <taxon>Lysobacterales</taxon>
        <taxon>Rhodanobacteraceae</taxon>
        <taxon>Dyella</taxon>
    </lineage>
</organism>
<comment type="subcellular location">
    <subcellularLocation>
        <location evidence="1">Cell membrane</location>
        <topology evidence="1">Multi-pass membrane protein</topology>
    </subcellularLocation>
</comment>
<dbReference type="PANTHER" id="PTHR42709">
    <property type="entry name" value="ALKALINE PHOSPHATASE LIKE PROTEIN"/>
    <property type="match status" value="1"/>
</dbReference>
<dbReference type="RefSeq" id="WP_379986483.1">
    <property type="nucleotide sequence ID" value="NZ_JADIKD010000010.1"/>
</dbReference>
<evidence type="ECO:0000256" key="6">
    <source>
        <dbReference type="SAM" id="Phobius"/>
    </source>
</evidence>
<keyword evidence="9" id="KW-1185">Reference proteome</keyword>
<dbReference type="Pfam" id="PF09335">
    <property type="entry name" value="VTT_dom"/>
    <property type="match status" value="1"/>
</dbReference>
<reference evidence="8 9" key="1">
    <citation type="submission" date="2020-10" db="EMBL/GenBank/DDBJ databases">
        <title>Phylogeny of dyella-like bacteria.</title>
        <authorList>
            <person name="Fu J."/>
        </authorList>
    </citation>
    <scope>NUCLEOTIDE SEQUENCE [LARGE SCALE GENOMIC DNA]</scope>
    <source>
        <strain evidence="8 9">BB4</strain>
    </source>
</reference>
<keyword evidence="3 6" id="KW-0812">Transmembrane</keyword>
<sequence>MMILAADPVGQLMAWIAMHGLLGLAALAVAERLIPVLPSYAVLVAVGIGAAHGEWSLPEALAATCAGGLTGCLLFYSTGMMLGQRRATALIDGSARLMRLPPASVQDIAHRLRAHQRRYAFIAQLIPVVRLIAPGMASLLRLRALGFIACTLPGLVLWNTLFIGIGLLAGRWADSVNASALALQTFIVLLACEILIVALWRWLATRHPDTHRNSAP</sequence>
<evidence type="ECO:0000313" key="9">
    <source>
        <dbReference type="Proteomes" id="UP001620408"/>
    </source>
</evidence>
<dbReference type="PANTHER" id="PTHR42709:SF6">
    <property type="entry name" value="UNDECAPRENYL PHOSPHATE TRANSPORTER A"/>
    <property type="match status" value="1"/>
</dbReference>
<feature type="transmembrane region" description="Helical" evidence="6">
    <location>
        <begin position="61"/>
        <end position="82"/>
    </location>
</feature>
<dbReference type="InterPro" id="IPR032816">
    <property type="entry name" value="VTT_dom"/>
</dbReference>
<dbReference type="EMBL" id="JADIKD010000010">
    <property type="protein sequence ID" value="MFK2917940.1"/>
    <property type="molecule type" value="Genomic_DNA"/>
</dbReference>
<keyword evidence="2" id="KW-1003">Cell membrane</keyword>
<feature type="transmembrane region" description="Helical" evidence="6">
    <location>
        <begin position="37"/>
        <end position="55"/>
    </location>
</feature>
<proteinExistence type="predicted"/>